<dbReference type="PANTHER" id="PTHR23266">
    <property type="entry name" value="IMMUNOGLOBULIN HEAVY CHAIN"/>
    <property type="match status" value="1"/>
</dbReference>
<organism evidence="5 6">
    <name type="scientific">Polypterus senegalus</name>
    <name type="common">Senegal bichir</name>
    <dbReference type="NCBI Taxonomy" id="55291"/>
    <lineage>
        <taxon>Eukaryota</taxon>
        <taxon>Metazoa</taxon>
        <taxon>Chordata</taxon>
        <taxon>Craniata</taxon>
        <taxon>Vertebrata</taxon>
        <taxon>Euteleostomi</taxon>
        <taxon>Actinopterygii</taxon>
        <taxon>Polypteriformes</taxon>
        <taxon>Polypteridae</taxon>
        <taxon>Polypterus</taxon>
    </lineage>
</organism>
<dbReference type="GO" id="GO:0002250">
    <property type="term" value="P:adaptive immune response"/>
    <property type="evidence" value="ECO:0007669"/>
    <property type="project" value="UniProtKB-KW"/>
</dbReference>
<dbReference type="InterPro" id="IPR013106">
    <property type="entry name" value="Ig_V-set"/>
</dbReference>
<gene>
    <name evidence="5" type="primary">Ighv348_1</name>
    <name evidence="5" type="ORF">GTO96_0000161</name>
</gene>
<sequence length="185" mass="21023">MDYVVFILSPAGYHRGRKRELQGGPKTYLYTMTRKFVIGRATDFRDEEKYFLPDPEVIQDHMDWGLGILPGVHSAIVLSQTNNEVRKPGESLRLTCQGSGQDSDGDTVTAYDLSWIRQEPGKSLEWLAEINPSSSTINYASSIKGRFTISRDNSKQALYLDMNSLKTEDTATYYCVVDTMRKFML</sequence>
<feature type="non-terminal residue" evidence="5">
    <location>
        <position position="185"/>
    </location>
</feature>
<dbReference type="GO" id="GO:0019814">
    <property type="term" value="C:immunoglobulin complex"/>
    <property type="evidence" value="ECO:0007669"/>
    <property type="project" value="UniProtKB-KW"/>
</dbReference>
<reference evidence="5 6" key="1">
    <citation type="journal article" date="2021" name="Cell">
        <title>Tracing the genetic footprints of vertebrate landing in non-teleost ray-finned fishes.</title>
        <authorList>
            <person name="Bi X."/>
            <person name="Wang K."/>
            <person name="Yang L."/>
            <person name="Pan H."/>
            <person name="Jiang H."/>
            <person name="Wei Q."/>
            <person name="Fang M."/>
            <person name="Yu H."/>
            <person name="Zhu C."/>
            <person name="Cai Y."/>
            <person name="He Y."/>
            <person name="Gan X."/>
            <person name="Zeng H."/>
            <person name="Yu D."/>
            <person name="Zhu Y."/>
            <person name="Jiang H."/>
            <person name="Qiu Q."/>
            <person name="Yang H."/>
            <person name="Zhang Y.E."/>
            <person name="Wang W."/>
            <person name="Zhu M."/>
            <person name="He S."/>
            <person name="Zhang G."/>
        </authorList>
    </citation>
    <scope>NUCLEOTIDE SEQUENCE [LARGE SCALE GENOMIC DNA]</scope>
    <source>
        <strain evidence="5">Bchr_013</strain>
    </source>
</reference>
<evidence type="ECO:0000256" key="1">
    <source>
        <dbReference type="ARBA" id="ARBA00022859"/>
    </source>
</evidence>
<evidence type="ECO:0000313" key="6">
    <source>
        <dbReference type="Proteomes" id="UP000886611"/>
    </source>
</evidence>
<keyword evidence="6" id="KW-1185">Reference proteome</keyword>
<proteinExistence type="predicted"/>
<evidence type="ECO:0000259" key="4">
    <source>
        <dbReference type="PROSITE" id="PS50835"/>
    </source>
</evidence>
<dbReference type="Pfam" id="PF07686">
    <property type="entry name" value="V-set"/>
    <property type="match status" value="1"/>
</dbReference>
<keyword evidence="2" id="KW-1064">Adaptive immunity</keyword>
<dbReference type="SMART" id="SM00406">
    <property type="entry name" value="IGv"/>
    <property type="match status" value="1"/>
</dbReference>
<keyword evidence="3" id="KW-1280">Immunoglobulin</keyword>
<dbReference type="InterPro" id="IPR050199">
    <property type="entry name" value="IgHV"/>
</dbReference>
<dbReference type="Proteomes" id="UP000886611">
    <property type="component" value="Unassembled WGS sequence"/>
</dbReference>
<protein>
    <submittedName>
        <fullName evidence="5">HV348 protein</fullName>
    </submittedName>
</protein>
<dbReference type="Gene3D" id="2.60.40.10">
    <property type="entry name" value="Immunoglobulins"/>
    <property type="match status" value="1"/>
</dbReference>
<keyword evidence="1" id="KW-0391">Immunity</keyword>
<evidence type="ECO:0000256" key="3">
    <source>
        <dbReference type="ARBA" id="ARBA00043265"/>
    </source>
</evidence>
<name>A0A8X7X7N4_POLSE</name>
<dbReference type="GO" id="GO:0005576">
    <property type="term" value="C:extracellular region"/>
    <property type="evidence" value="ECO:0007669"/>
    <property type="project" value="UniProtKB-ARBA"/>
</dbReference>
<dbReference type="InterPro" id="IPR013783">
    <property type="entry name" value="Ig-like_fold"/>
</dbReference>
<evidence type="ECO:0000313" key="5">
    <source>
        <dbReference type="EMBL" id="KAG2462758.1"/>
    </source>
</evidence>
<dbReference type="AlphaFoldDB" id="A0A8X7X7N4"/>
<dbReference type="EMBL" id="JAATIS010004040">
    <property type="protein sequence ID" value="KAG2462758.1"/>
    <property type="molecule type" value="Genomic_DNA"/>
</dbReference>
<accession>A0A8X7X7N4</accession>
<feature type="non-terminal residue" evidence="5">
    <location>
        <position position="1"/>
    </location>
</feature>
<evidence type="ECO:0000256" key="2">
    <source>
        <dbReference type="ARBA" id="ARBA00023130"/>
    </source>
</evidence>
<dbReference type="InterPro" id="IPR036179">
    <property type="entry name" value="Ig-like_dom_sf"/>
</dbReference>
<dbReference type="SUPFAM" id="SSF48726">
    <property type="entry name" value="Immunoglobulin"/>
    <property type="match status" value="1"/>
</dbReference>
<dbReference type="PROSITE" id="PS50835">
    <property type="entry name" value="IG_LIKE"/>
    <property type="match status" value="1"/>
</dbReference>
<comment type="caution">
    <text evidence="5">The sequence shown here is derived from an EMBL/GenBank/DDBJ whole genome shotgun (WGS) entry which is preliminary data.</text>
</comment>
<dbReference type="InterPro" id="IPR007110">
    <property type="entry name" value="Ig-like_dom"/>
</dbReference>
<feature type="domain" description="Ig-like" evidence="4">
    <location>
        <begin position="70"/>
        <end position="185"/>
    </location>
</feature>